<feature type="domain" description="TonB-dependent receptor plug" evidence="8">
    <location>
        <begin position="147"/>
        <end position="247"/>
    </location>
</feature>
<evidence type="ECO:0000259" key="8">
    <source>
        <dbReference type="Pfam" id="PF07715"/>
    </source>
</evidence>
<evidence type="ECO:0000256" key="3">
    <source>
        <dbReference type="ARBA" id="ARBA00022452"/>
    </source>
</evidence>
<reference evidence="9 10" key="1">
    <citation type="submission" date="2024-06" db="EMBL/GenBank/DDBJ databases">
        <title>Pontibacter populi HYL7-15.</title>
        <authorList>
            <person name="Kim M.K."/>
        </authorList>
    </citation>
    <scope>NUCLEOTIDE SEQUENCE [LARGE SCALE GENOMIC DNA]</scope>
    <source>
        <strain evidence="9 10">HYL7-15</strain>
    </source>
</reference>
<comment type="caution">
    <text evidence="9">The sequence shown here is derived from an EMBL/GenBank/DDBJ whole genome shotgun (WGS) entry which is preliminary data.</text>
</comment>
<keyword evidence="2 7" id="KW-0813">Transport</keyword>
<evidence type="ECO:0000256" key="4">
    <source>
        <dbReference type="ARBA" id="ARBA00022692"/>
    </source>
</evidence>
<sequence>MKQHLLRFAFIVLVCLLSLCVQTSFGCILSGSKANFYSQSGAQLLQDSRIIVSGKVSDARTGEAIVGASVYLENTNTGTSTDGSGNYKLTLKAGSNTLVISYLGYQKQTKAFTSQNDVTLNVQLSSTSVTLTEVGVTGGKQPDANIRDVQSGISSIDIKTIKTTPAFMGEADVVKSIKLLPGVSSVGEAATGFNVRGGSTDQNLVLLDDAPIFNSSHLFGFFSVFNPDAVESVTLYRGSVPAQFGGRISSVLDVKQREGDRQDYIVTGGVGLVSGRLAVEGPIVREKSSFIVVGRASYSDWLLQKMPDITIRNSSASFYDLSAKVSHTFNGKSKVSLNGYRSYDQFGFSGDTLYNWNTNAATLKYTYLFSDNFWVDVTGVYTDYNFKVNAKEPVTASEYSNGIQLKNIKADFALAGGRHQVNFGASVTAYDLQQGKLEPTTAESEVVPVQLQQEHALESAVYWNNEVKVSSKLSFMYGIRYSLYSTLGAADVYVYEPDSPKKDRTITHTLNYSSGEIIETYHGPEPRLSLNYTINDRSAVKLAYNRSRQYLHLISNTTSVSPTDIWKSSNRYIKPLIGDQLSLGYFRNFAQNTIEASVEGYYKQLENILDYKNGANLYLNSTLEADLLSGKGRAYGVEASINKVSGRLTGWANYTYARTEVSIKGPTPEETINQGNYYPASYDKPHTLNIVSSYKLKVRMTLSANFTYSTGRPITAPVAHYVIDDYVVPDFGERNQYRIPDYHRLDLSLSILANKAKQKRWEGTWNLSVYNVYGRNNPYSVFFKQVYGSPPRAYQLAVVGAAIPSISYDFKFR</sequence>
<keyword evidence="5 7" id="KW-0472">Membrane</keyword>
<evidence type="ECO:0000256" key="2">
    <source>
        <dbReference type="ARBA" id="ARBA00022448"/>
    </source>
</evidence>
<evidence type="ECO:0000256" key="6">
    <source>
        <dbReference type="ARBA" id="ARBA00023237"/>
    </source>
</evidence>
<evidence type="ECO:0000313" key="9">
    <source>
        <dbReference type="EMBL" id="MER2996019.1"/>
    </source>
</evidence>
<accession>A0ABV1RNS4</accession>
<dbReference type="SUPFAM" id="SSF56935">
    <property type="entry name" value="Porins"/>
    <property type="match status" value="1"/>
</dbReference>
<dbReference type="Gene3D" id="2.60.40.1120">
    <property type="entry name" value="Carboxypeptidase-like, regulatory domain"/>
    <property type="match status" value="1"/>
</dbReference>
<dbReference type="InterPro" id="IPR012910">
    <property type="entry name" value="Plug_dom"/>
</dbReference>
<proteinExistence type="inferred from homology"/>
<dbReference type="SUPFAM" id="SSF49464">
    <property type="entry name" value="Carboxypeptidase regulatory domain-like"/>
    <property type="match status" value="1"/>
</dbReference>
<dbReference type="Pfam" id="PF13715">
    <property type="entry name" value="CarbopepD_reg_2"/>
    <property type="match status" value="1"/>
</dbReference>
<evidence type="ECO:0000256" key="1">
    <source>
        <dbReference type="ARBA" id="ARBA00004571"/>
    </source>
</evidence>
<dbReference type="RefSeq" id="WP_350410089.1">
    <property type="nucleotide sequence ID" value="NZ_JBEOKT010000001.1"/>
</dbReference>
<evidence type="ECO:0000256" key="7">
    <source>
        <dbReference type="PROSITE-ProRule" id="PRU01360"/>
    </source>
</evidence>
<dbReference type="InterPro" id="IPR037066">
    <property type="entry name" value="Plug_dom_sf"/>
</dbReference>
<keyword evidence="6 7" id="KW-0998">Cell outer membrane</keyword>
<keyword evidence="3 7" id="KW-1134">Transmembrane beta strand</keyword>
<protein>
    <submittedName>
        <fullName evidence="9">Carboxypeptidase-like regulatory domain-containing protein</fullName>
    </submittedName>
</protein>
<name>A0ABV1RNS4_9BACT</name>
<dbReference type="PROSITE" id="PS51257">
    <property type="entry name" value="PROKAR_LIPOPROTEIN"/>
    <property type="match status" value="1"/>
</dbReference>
<dbReference type="Gene3D" id="2.170.130.10">
    <property type="entry name" value="TonB-dependent receptor, plug domain"/>
    <property type="match status" value="1"/>
</dbReference>
<dbReference type="EMBL" id="JBEOKT010000001">
    <property type="protein sequence ID" value="MER2996019.1"/>
    <property type="molecule type" value="Genomic_DNA"/>
</dbReference>
<dbReference type="InterPro" id="IPR008969">
    <property type="entry name" value="CarboxyPept-like_regulatory"/>
</dbReference>
<comment type="subcellular location">
    <subcellularLocation>
        <location evidence="1 7">Cell outer membrane</location>
        <topology evidence="1 7">Multi-pass membrane protein</topology>
    </subcellularLocation>
</comment>
<gene>
    <name evidence="9" type="ORF">ABS362_00595</name>
</gene>
<comment type="similarity">
    <text evidence="7">Belongs to the TonB-dependent receptor family.</text>
</comment>
<evidence type="ECO:0000313" key="10">
    <source>
        <dbReference type="Proteomes" id="UP001476807"/>
    </source>
</evidence>
<dbReference type="Pfam" id="PF07715">
    <property type="entry name" value="Plug"/>
    <property type="match status" value="1"/>
</dbReference>
<dbReference type="InterPro" id="IPR039426">
    <property type="entry name" value="TonB-dep_rcpt-like"/>
</dbReference>
<dbReference type="InterPro" id="IPR036942">
    <property type="entry name" value="Beta-barrel_TonB_sf"/>
</dbReference>
<evidence type="ECO:0000256" key="5">
    <source>
        <dbReference type="ARBA" id="ARBA00023136"/>
    </source>
</evidence>
<keyword evidence="10" id="KW-1185">Reference proteome</keyword>
<dbReference type="PROSITE" id="PS52016">
    <property type="entry name" value="TONB_DEPENDENT_REC_3"/>
    <property type="match status" value="1"/>
</dbReference>
<organism evidence="9 10">
    <name type="scientific">Pontibacter populi</name>
    <dbReference type="NCBI Taxonomy" id="890055"/>
    <lineage>
        <taxon>Bacteria</taxon>
        <taxon>Pseudomonadati</taxon>
        <taxon>Bacteroidota</taxon>
        <taxon>Cytophagia</taxon>
        <taxon>Cytophagales</taxon>
        <taxon>Hymenobacteraceae</taxon>
        <taxon>Pontibacter</taxon>
    </lineage>
</organism>
<keyword evidence="4 7" id="KW-0812">Transmembrane</keyword>
<dbReference type="Gene3D" id="2.40.170.20">
    <property type="entry name" value="TonB-dependent receptor, beta-barrel domain"/>
    <property type="match status" value="1"/>
</dbReference>
<dbReference type="Proteomes" id="UP001476807">
    <property type="component" value="Unassembled WGS sequence"/>
</dbReference>